<reference evidence="5" key="2">
    <citation type="submission" date="2013-04" db="EMBL/GenBank/DDBJ databases">
        <title>Genomic mechanisms accounting for the adaptation to parasitism in nematode-trapping fungi.</title>
        <authorList>
            <person name="Ahren D.G."/>
        </authorList>
    </citation>
    <scope>NUCLEOTIDE SEQUENCE [LARGE SCALE GENOMIC DNA]</scope>
    <source>
        <strain evidence="5">CBS 200.50</strain>
    </source>
</reference>
<accession>S8ANZ0</accession>
<evidence type="ECO:0000256" key="2">
    <source>
        <dbReference type="SAM" id="MobiDB-lite"/>
    </source>
</evidence>
<reference evidence="4 5" key="1">
    <citation type="journal article" date="2013" name="PLoS Genet.">
        <title>Genomic mechanisms accounting for the adaptation to parasitism in nematode-trapping fungi.</title>
        <authorList>
            <person name="Meerupati T."/>
            <person name="Andersson K.M."/>
            <person name="Friman E."/>
            <person name="Kumar D."/>
            <person name="Tunlid A."/>
            <person name="Ahren D."/>
        </authorList>
    </citation>
    <scope>NUCLEOTIDE SEQUENCE [LARGE SCALE GENOMIC DNA]</scope>
    <source>
        <strain evidence="4 5">CBS 200.50</strain>
    </source>
</reference>
<dbReference type="EMBL" id="AQGS01000040">
    <property type="protein sequence ID" value="EPS44665.1"/>
    <property type="molecule type" value="Genomic_DNA"/>
</dbReference>
<dbReference type="InterPro" id="IPR051970">
    <property type="entry name" value="TEL2_Regulation"/>
</dbReference>
<sequence length="1037" mass="115407">MDGLLTPIRITSLKTSNTEEPPLDLKLSSKTLIRPRDEAASVAATSSPSSTRKPTSPDNALEILRLQPSLAELSTVLTYLLSPPQPTSTTDREPSSHGSKYPVTFDIKSISPLTSRIANTFIVDIIPAFWGILTSSSRKTDRNRLLQCLQSISGLSGIVERLRLLLKQAPSSGQPKNVTITKVDVEGAGKREGVLAQVGDLMDVLGHLLRGNRFLGTFWEGLRYDSSTGKVEDRKREMTWKEFVGLIAGGKLLSVAAEADIALSEAGDALEGRKSSWVGDGKEYSSWLRENIANMLDEISKDDVPTWKAISSILARGFGLGYNDHLIDIRYCLRPSLLTDDFFDRTRILLSHLKEHEKRTYINTLLKLLSQKYLAKYLEEDQNYDKRVNLVAKIIHEICIVKDGLQQGYQEILIDWILVDGGPGAGEPIGIRRAIISAIRVSPDSTRILRECLDSQVQTFGESLWVRHAPIIHQEVNVQCLLLCAGYVHRQPPAYLKLLARSSPFMNGISNHLASTNIRVRFLGMIVGETISILVDKDGKQLRFTDSLDGTEEEADSWRDLAKIEDNLPGLEIFKDESIVSQSIKKFRAKAPLTTNKAPQAEIPIAQNPTIIDLPLSNRIRELNSDSEGDDLVPYPKPDSDPEDSDDDATLVNRGKPTPPVYIRDLLYMLNDLESYDKQQMALQHAALLIRRKATFGTELSSHAVDLLTALTGLQDKFDMPNFDNLRLKAVVALTVTLPLLAGPWISERIFEGEYSLAQRCVMLSAVGLAAMELSGEQVPEDSPLFQFQLSSAEQERSQFPSKRLPRRLHDIYASTPVDTLSNRLKSSILQPIAAKAADELTPGPSLIKVRKFSTRIEVEAGRKKPGVNKLSQVVVPAFFGPLTGRWWVFVKDYGGNSDRLVPHLLSLYVKTLTVLLHATGPNGVLLPQMIDGFWDLLLSLRHNPITLENSTVLDGVLIGFLTLFEVCKEDRDRRRMAEERSKELVETQEWVSRVFEGSDGSEGTGEERKGLAAAVLLRCRDVVERYERLLMGELIG</sequence>
<feature type="region of interest" description="Disordered" evidence="2">
    <location>
        <begin position="1"/>
        <end position="58"/>
    </location>
</feature>
<dbReference type="InterPro" id="IPR038528">
    <property type="entry name" value="TEL2_C_sf"/>
</dbReference>
<dbReference type="Proteomes" id="UP000015100">
    <property type="component" value="Unassembled WGS sequence"/>
</dbReference>
<dbReference type="STRING" id="1284197.S8ANZ0"/>
<feature type="compositionally biased region" description="Low complexity" evidence="2">
    <location>
        <begin position="40"/>
        <end position="57"/>
    </location>
</feature>
<dbReference type="eggNOG" id="KOG4346">
    <property type="taxonomic scope" value="Eukaryota"/>
</dbReference>
<comment type="caution">
    <text evidence="4">The sequence shown here is derived from an EMBL/GenBank/DDBJ whole genome shotgun (WGS) entry which is preliminary data.</text>
</comment>
<comment type="similarity">
    <text evidence="1">Belongs to the TEL2 family.</text>
</comment>
<dbReference type="Gene3D" id="1.25.40.720">
    <property type="entry name" value="Telomere length regulation protein 2, C-terminal domain"/>
    <property type="match status" value="2"/>
</dbReference>
<name>S8ANZ0_DACHA</name>
<feature type="domain" description="Telomere length regulation protein conserved" evidence="3">
    <location>
        <begin position="660"/>
        <end position="771"/>
    </location>
</feature>
<dbReference type="GO" id="GO:0051083">
    <property type="term" value="P:'de novo' cotranslational protein folding"/>
    <property type="evidence" value="ECO:0007669"/>
    <property type="project" value="TreeGrafter"/>
</dbReference>
<evidence type="ECO:0000313" key="5">
    <source>
        <dbReference type="Proteomes" id="UP000015100"/>
    </source>
</evidence>
<dbReference type="OrthoDB" id="10258062at2759"/>
<protein>
    <recommendedName>
        <fullName evidence="3">Telomere length regulation protein conserved domain-containing protein</fullName>
    </recommendedName>
</protein>
<gene>
    <name evidence="4" type="ORF">H072_1336</name>
</gene>
<dbReference type="GO" id="GO:0051879">
    <property type="term" value="F:Hsp90 protein binding"/>
    <property type="evidence" value="ECO:0007669"/>
    <property type="project" value="TreeGrafter"/>
</dbReference>
<organism evidence="4 5">
    <name type="scientific">Dactylellina haptotyla (strain CBS 200.50)</name>
    <name type="common">Nematode-trapping fungus</name>
    <name type="synonym">Monacrosporium haptotylum</name>
    <dbReference type="NCBI Taxonomy" id="1284197"/>
    <lineage>
        <taxon>Eukaryota</taxon>
        <taxon>Fungi</taxon>
        <taxon>Dikarya</taxon>
        <taxon>Ascomycota</taxon>
        <taxon>Pezizomycotina</taxon>
        <taxon>Orbiliomycetes</taxon>
        <taxon>Orbiliales</taxon>
        <taxon>Orbiliaceae</taxon>
        <taxon>Dactylellina</taxon>
    </lineage>
</organism>
<evidence type="ECO:0000313" key="4">
    <source>
        <dbReference type="EMBL" id="EPS44665.1"/>
    </source>
</evidence>
<dbReference type="InterPro" id="IPR019337">
    <property type="entry name" value="Telomere_length_regulation_dom"/>
</dbReference>
<evidence type="ECO:0000256" key="1">
    <source>
        <dbReference type="ARBA" id="ARBA00006133"/>
    </source>
</evidence>
<dbReference type="PANTHER" id="PTHR15830:SF10">
    <property type="entry name" value="TELOMERE LENGTH REGULATION PROTEIN TEL2 HOMOLOG"/>
    <property type="match status" value="1"/>
</dbReference>
<dbReference type="PANTHER" id="PTHR15830">
    <property type="entry name" value="TELOMERE LENGTH REGULATION PROTEIN TEL2 FAMILY MEMBER"/>
    <property type="match status" value="1"/>
</dbReference>
<keyword evidence="5" id="KW-1185">Reference proteome</keyword>
<dbReference type="GO" id="GO:0005829">
    <property type="term" value="C:cytosol"/>
    <property type="evidence" value="ECO:0007669"/>
    <property type="project" value="TreeGrafter"/>
</dbReference>
<dbReference type="AlphaFoldDB" id="S8ANZ0"/>
<proteinExistence type="inferred from homology"/>
<feature type="region of interest" description="Disordered" evidence="2">
    <location>
        <begin position="81"/>
        <end position="100"/>
    </location>
</feature>
<dbReference type="GO" id="GO:0042162">
    <property type="term" value="F:telomeric DNA binding"/>
    <property type="evidence" value="ECO:0007669"/>
    <property type="project" value="TreeGrafter"/>
</dbReference>
<dbReference type="HOGENOM" id="CLU_005799_0_0_1"/>
<evidence type="ECO:0000259" key="3">
    <source>
        <dbReference type="Pfam" id="PF10193"/>
    </source>
</evidence>
<dbReference type="Pfam" id="PF10193">
    <property type="entry name" value="Telomere_reg-2"/>
    <property type="match status" value="1"/>
</dbReference>
<dbReference type="OMA" id="AGIMVKL"/>
<feature type="region of interest" description="Disordered" evidence="2">
    <location>
        <begin position="624"/>
        <end position="656"/>
    </location>
</feature>